<dbReference type="EMBL" id="JACHEU010000001">
    <property type="protein sequence ID" value="MBB6011180.1"/>
    <property type="molecule type" value="Genomic_DNA"/>
</dbReference>
<evidence type="ECO:0000256" key="2">
    <source>
        <dbReference type="ARBA" id="ARBA00022692"/>
    </source>
</evidence>
<evidence type="ECO:0000313" key="7">
    <source>
        <dbReference type="EMBL" id="MBB6011180.1"/>
    </source>
</evidence>
<dbReference type="InterPro" id="IPR010652">
    <property type="entry name" value="DUF1232"/>
</dbReference>
<evidence type="ECO:0000259" key="6">
    <source>
        <dbReference type="Pfam" id="PF06803"/>
    </source>
</evidence>
<dbReference type="AlphaFoldDB" id="A0A7W9RZN3"/>
<comment type="caution">
    <text evidence="7">The sequence shown here is derived from an EMBL/GenBank/DDBJ whole genome shotgun (WGS) entry which is preliminary data.</text>
</comment>
<reference evidence="7 8" key="1">
    <citation type="submission" date="2020-08" db="EMBL/GenBank/DDBJ databases">
        <title>Genomic Encyclopedia of Type Strains, Phase IV (KMG-IV): sequencing the most valuable type-strain genomes for metagenomic binning, comparative biology and taxonomic classification.</title>
        <authorList>
            <person name="Goeker M."/>
        </authorList>
    </citation>
    <scope>NUCLEOTIDE SEQUENCE [LARGE SCALE GENOMIC DNA]</scope>
    <source>
        <strain evidence="7 8">DSM 11099</strain>
    </source>
</reference>
<evidence type="ECO:0000256" key="4">
    <source>
        <dbReference type="ARBA" id="ARBA00023136"/>
    </source>
</evidence>
<evidence type="ECO:0000256" key="3">
    <source>
        <dbReference type="ARBA" id="ARBA00022989"/>
    </source>
</evidence>
<evidence type="ECO:0000256" key="5">
    <source>
        <dbReference type="SAM" id="Phobius"/>
    </source>
</evidence>
<feature type="transmembrane region" description="Helical" evidence="5">
    <location>
        <begin position="103"/>
        <end position="125"/>
    </location>
</feature>
<dbReference type="GO" id="GO:0012505">
    <property type="term" value="C:endomembrane system"/>
    <property type="evidence" value="ECO:0007669"/>
    <property type="project" value="UniProtKB-SubCell"/>
</dbReference>
<keyword evidence="2 5" id="KW-0812">Transmembrane</keyword>
<sequence length="130" mass="14733">MAVFGILKRRFLAFRREAVVLWYAFRDPRTPRWLRLASLATGLYLLSPIDLIPFTIPLLGVVDDLIIVPAAVGFIAKRLPAGVHLEAGEKADRWIARWFKRPLLAAAVILGILVVIWAVLLYLIYRWLAG</sequence>
<dbReference type="Proteomes" id="UP000533306">
    <property type="component" value="Unassembled WGS sequence"/>
</dbReference>
<evidence type="ECO:0000256" key="1">
    <source>
        <dbReference type="ARBA" id="ARBA00004127"/>
    </source>
</evidence>
<gene>
    <name evidence="7" type="ORF">HNR59_000525</name>
</gene>
<dbReference type="Pfam" id="PF06803">
    <property type="entry name" value="DUF1232"/>
    <property type="match status" value="1"/>
</dbReference>
<name>A0A7W9RZN3_9HYPH</name>
<accession>A0A7W9RZN3</accession>
<comment type="subcellular location">
    <subcellularLocation>
        <location evidence="1">Endomembrane system</location>
        <topology evidence="1">Multi-pass membrane protein</topology>
    </subcellularLocation>
</comment>
<feature type="domain" description="DUF1232" evidence="6">
    <location>
        <begin position="36"/>
        <end position="69"/>
    </location>
</feature>
<organism evidence="7 8">
    <name type="scientific">Aquamicrobium lusatiense</name>
    <dbReference type="NCBI Taxonomy" id="89772"/>
    <lineage>
        <taxon>Bacteria</taxon>
        <taxon>Pseudomonadati</taxon>
        <taxon>Pseudomonadota</taxon>
        <taxon>Alphaproteobacteria</taxon>
        <taxon>Hyphomicrobiales</taxon>
        <taxon>Phyllobacteriaceae</taxon>
        <taxon>Aquamicrobium</taxon>
    </lineage>
</organism>
<keyword evidence="4 5" id="KW-0472">Membrane</keyword>
<keyword evidence="3 5" id="KW-1133">Transmembrane helix</keyword>
<proteinExistence type="predicted"/>
<keyword evidence="8" id="KW-1185">Reference proteome</keyword>
<dbReference type="RefSeq" id="WP_210307194.1">
    <property type="nucleotide sequence ID" value="NZ_JACHEU010000001.1"/>
</dbReference>
<protein>
    <submittedName>
        <fullName evidence="7">Uncharacterized membrane protein YkvA (DUF1232 family)</fullName>
    </submittedName>
</protein>
<evidence type="ECO:0000313" key="8">
    <source>
        <dbReference type="Proteomes" id="UP000533306"/>
    </source>
</evidence>